<feature type="transmembrane region" description="Helical" evidence="5">
    <location>
        <begin position="117"/>
        <end position="136"/>
    </location>
</feature>
<keyword evidence="5" id="KW-1003">Cell membrane</keyword>
<name>A0A1D7QED1_9SPHI</name>
<keyword evidence="2 5" id="KW-0812">Transmembrane</keyword>
<evidence type="ECO:0000313" key="7">
    <source>
        <dbReference type="Proteomes" id="UP000094313"/>
    </source>
</evidence>
<keyword evidence="7" id="KW-1185">Reference proteome</keyword>
<dbReference type="InterPro" id="IPR002033">
    <property type="entry name" value="TatC"/>
</dbReference>
<dbReference type="KEGG" id="psty:BFS30_07195"/>
<dbReference type="NCBIfam" id="TIGR00945">
    <property type="entry name" value="tatC"/>
    <property type="match status" value="1"/>
</dbReference>
<dbReference type="OrthoDB" id="9777044at2"/>
<keyword evidence="5" id="KW-0653">Protein transport</keyword>
<evidence type="ECO:0000256" key="3">
    <source>
        <dbReference type="ARBA" id="ARBA00022989"/>
    </source>
</evidence>
<dbReference type="PANTHER" id="PTHR30371:SF0">
    <property type="entry name" value="SEC-INDEPENDENT PROTEIN TRANSLOCASE PROTEIN TATC, CHLOROPLASTIC-RELATED"/>
    <property type="match status" value="1"/>
</dbReference>
<keyword evidence="5" id="KW-0811">Translocation</keyword>
<gene>
    <name evidence="5" type="primary">tatC</name>
    <name evidence="6" type="ORF">BFS30_07195</name>
</gene>
<evidence type="ECO:0000256" key="4">
    <source>
        <dbReference type="ARBA" id="ARBA00023136"/>
    </source>
</evidence>
<keyword evidence="5" id="KW-0813">Transport</keyword>
<comment type="similarity">
    <text evidence="5">Belongs to the TatC family.</text>
</comment>
<protein>
    <recommendedName>
        <fullName evidence="5">Sec-independent protein translocase protein TatC</fullName>
    </recommendedName>
</protein>
<reference evidence="6 7" key="1">
    <citation type="submission" date="2016-08" db="EMBL/GenBank/DDBJ databases">
        <authorList>
            <person name="Seilhamer J.J."/>
        </authorList>
    </citation>
    <scope>NUCLEOTIDE SEQUENCE [LARGE SCALE GENOMIC DNA]</scope>
    <source>
        <strain evidence="6 7">DX4</strain>
    </source>
</reference>
<accession>A0A1D7QED1</accession>
<proteinExistence type="inferred from homology"/>
<feature type="transmembrane region" description="Helical" evidence="5">
    <location>
        <begin position="40"/>
        <end position="63"/>
    </location>
</feature>
<dbReference type="PRINTS" id="PR01840">
    <property type="entry name" value="TATCFAMILY"/>
</dbReference>
<sequence length="296" mass="33430">MSDTKKRDLIGAIKEKGKTLEAEMSFFDHIDVLRKHLLRALAVVFVLTAGAFYFTDFIFNTIIMGPKNPNFWTYRMMCKLVEKFPAIGSDFCITKIDAKIINTEMAGQFTLQLNSCVMVGIILGIPYLLFELWLFIKPALHENERKSASGFVAFASILFFLGILFGYYMICPLSINFLTNFTVSPEIQNTFTIDSYLSSVMTLTLGSGVIFQLPVIIYILSKLGVMTPAFMRASRRYSTVLILIVAAVVTPTADPYTMMIVALPLFLLYELSIYISANIERKKNKELYGVAKVRKD</sequence>
<evidence type="ECO:0000256" key="1">
    <source>
        <dbReference type="ARBA" id="ARBA00004141"/>
    </source>
</evidence>
<dbReference type="Proteomes" id="UP000094313">
    <property type="component" value="Chromosome"/>
</dbReference>
<dbReference type="GO" id="GO:0009977">
    <property type="term" value="F:proton motive force dependent protein transmembrane transporter activity"/>
    <property type="evidence" value="ECO:0007669"/>
    <property type="project" value="TreeGrafter"/>
</dbReference>
<dbReference type="GO" id="GO:0043953">
    <property type="term" value="P:protein transport by the Tat complex"/>
    <property type="evidence" value="ECO:0007669"/>
    <property type="project" value="UniProtKB-UniRule"/>
</dbReference>
<feature type="transmembrane region" description="Helical" evidence="5">
    <location>
        <begin position="233"/>
        <end position="250"/>
    </location>
</feature>
<dbReference type="PANTHER" id="PTHR30371">
    <property type="entry name" value="SEC-INDEPENDENT PROTEIN TRANSLOCASE PROTEIN TATC"/>
    <property type="match status" value="1"/>
</dbReference>
<evidence type="ECO:0000256" key="5">
    <source>
        <dbReference type="HAMAP-Rule" id="MF_00902"/>
    </source>
</evidence>
<feature type="transmembrane region" description="Helical" evidence="5">
    <location>
        <begin position="148"/>
        <end position="170"/>
    </location>
</feature>
<dbReference type="GO" id="GO:0065002">
    <property type="term" value="P:intracellular protein transmembrane transport"/>
    <property type="evidence" value="ECO:0007669"/>
    <property type="project" value="TreeGrafter"/>
</dbReference>
<dbReference type="EMBL" id="CP017141">
    <property type="protein sequence ID" value="AOM76974.1"/>
    <property type="molecule type" value="Genomic_DNA"/>
</dbReference>
<feature type="transmembrane region" description="Helical" evidence="5">
    <location>
        <begin position="200"/>
        <end position="221"/>
    </location>
</feature>
<feature type="transmembrane region" description="Helical" evidence="5">
    <location>
        <begin position="256"/>
        <end position="277"/>
    </location>
</feature>
<dbReference type="Pfam" id="PF00902">
    <property type="entry name" value="TatC"/>
    <property type="match status" value="1"/>
</dbReference>
<dbReference type="AlphaFoldDB" id="A0A1D7QED1"/>
<comment type="function">
    <text evidence="5">Part of the twin-arginine translocation (Tat) system that transports large folded proteins containing a characteristic twin-arginine motif in their signal peptide across membranes.</text>
</comment>
<evidence type="ECO:0000256" key="2">
    <source>
        <dbReference type="ARBA" id="ARBA00022692"/>
    </source>
</evidence>
<dbReference type="GO" id="GO:0033281">
    <property type="term" value="C:TAT protein transport complex"/>
    <property type="evidence" value="ECO:0007669"/>
    <property type="project" value="UniProtKB-UniRule"/>
</dbReference>
<evidence type="ECO:0000313" key="6">
    <source>
        <dbReference type="EMBL" id="AOM76974.1"/>
    </source>
</evidence>
<keyword evidence="4 5" id="KW-0472">Membrane</keyword>
<organism evidence="6 7">
    <name type="scientific">Pedobacter steynii</name>
    <dbReference type="NCBI Taxonomy" id="430522"/>
    <lineage>
        <taxon>Bacteria</taxon>
        <taxon>Pseudomonadati</taxon>
        <taxon>Bacteroidota</taxon>
        <taxon>Sphingobacteriia</taxon>
        <taxon>Sphingobacteriales</taxon>
        <taxon>Sphingobacteriaceae</taxon>
        <taxon>Pedobacter</taxon>
    </lineage>
</organism>
<dbReference type="RefSeq" id="WP_069378667.1">
    <property type="nucleotide sequence ID" value="NZ_CP017141.1"/>
</dbReference>
<dbReference type="HAMAP" id="MF_00902">
    <property type="entry name" value="TatC"/>
    <property type="match status" value="1"/>
</dbReference>
<comment type="subcellular location">
    <subcellularLocation>
        <location evidence="5">Cell membrane</location>
        <topology evidence="5">Multi-pass membrane protein</topology>
    </subcellularLocation>
    <subcellularLocation>
        <location evidence="1">Membrane</location>
        <topology evidence="1">Multi-pass membrane protein</topology>
    </subcellularLocation>
</comment>
<keyword evidence="3 5" id="KW-1133">Transmembrane helix</keyword>
<comment type="subunit">
    <text evidence="5">Forms a complex with TatA.</text>
</comment>